<evidence type="ECO:0000313" key="2">
    <source>
        <dbReference type="Proteomes" id="UP000663836"/>
    </source>
</evidence>
<comment type="caution">
    <text evidence="1">The sequence shown here is derived from an EMBL/GenBank/DDBJ whole genome shotgun (WGS) entry which is preliminary data.</text>
</comment>
<dbReference type="EMBL" id="CAJOBD010001287">
    <property type="protein sequence ID" value="CAF3783488.1"/>
    <property type="molecule type" value="Genomic_DNA"/>
</dbReference>
<name>A0A819AF67_9BILA</name>
<organism evidence="1 2">
    <name type="scientific">Rotaria sordida</name>
    <dbReference type="NCBI Taxonomy" id="392033"/>
    <lineage>
        <taxon>Eukaryota</taxon>
        <taxon>Metazoa</taxon>
        <taxon>Spiralia</taxon>
        <taxon>Gnathifera</taxon>
        <taxon>Rotifera</taxon>
        <taxon>Eurotatoria</taxon>
        <taxon>Bdelloidea</taxon>
        <taxon>Philodinida</taxon>
        <taxon>Philodinidae</taxon>
        <taxon>Rotaria</taxon>
    </lineage>
</organism>
<protein>
    <submittedName>
        <fullName evidence="1">Uncharacterized protein</fullName>
    </submittedName>
</protein>
<reference evidence="1" key="1">
    <citation type="submission" date="2021-02" db="EMBL/GenBank/DDBJ databases">
        <authorList>
            <person name="Nowell W R."/>
        </authorList>
    </citation>
    <scope>NUCLEOTIDE SEQUENCE</scope>
</reference>
<proteinExistence type="predicted"/>
<gene>
    <name evidence="1" type="ORF">JBS370_LOCUS14350</name>
</gene>
<sequence>MVSRQELRTIRRLRLSHVYLNDYNDALINNPNVKNFPSILQSSSSYIMPKNRSRRSTIVKRSQRNANILYRHCRRNGQAPNFCLKYAVRMIFATGH</sequence>
<dbReference type="Proteomes" id="UP000663836">
    <property type="component" value="Unassembled WGS sequence"/>
</dbReference>
<dbReference type="AlphaFoldDB" id="A0A819AF67"/>
<evidence type="ECO:0000313" key="1">
    <source>
        <dbReference type="EMBL" id="CAF3783488.1"/>
    </source>
</evidence>
<accession>A0A819AF67</accession>